<dbReference type="SUPFAM" id="SSF103473">
    <property type="entry name" value="MFS general substrate transporter"/>
    <property type="match status" value="1"/>
</dbReference>
<reference evidence="6" key="1">
    <citation type="submission" date="2021-01" db="EMBL/GenBank/DDBJ databases">
        <title>Whole genome shotgun sequence of Sinosporangium siamense NBRC 109515.</title>
        <authorList>
            <person name="Komaki H."/>
            <person name="Tamura T."/>
        </authorList>
    </citation>
    <scope>NUCLEOTIDE SEQUENCE</scope>
    <source>
        <strain evidence="6">NBRC 109515</strain>
    </source>
</reference>
<feature type="transmembrane region" description="Helical" evidence="5">
    <location>
        <begin position="21"/>
        <end position="41"/>
    </location>
</feature>
<dbReference type="PANTHER" id="PTHR43045">
    <property type="entry name" value="SHIKIMATE TRANSPORTER"/>
    <property type="match status" value="1"/>
</dbReference>
<keyword evidence="5" id="KW-1133">Transmembrane helix</keyword>
<sequence>MRGRPRRRRARRGRRRRRRRAAPGDILIAFTGNPWLIGLAITVMNSITGILFGPQAALFAELFSTRVRYSGVTVSYQVGALFGGALAPIIATALYGMTQTSSLITVYMVAISVISLLCFLGLSETHRRNLAEEDHETTPHRATEPAPGV</sequence>
<accession>A0A919RNU4</accession>
<dbReference type="AlphaFoldDB" id="A0A919RNU4"/>
<feature type="compositionally biased region" description="Basic and acidic residues" evidence="4">
    <location>
        <begin position="130"/>
        <end position="143"/>
    </location>
</feature>
<feature type="region of interest" description="Disordered" evidence="4">
    <location>
        <begin position="130"/>
        <end position="149"/>
    </location>
</feature>
<dbReference type="Gene3D" id="1.20.1250.20">
    <property type="entry name" value="MFS general substrate transporter like domains"/>
    <property type="match status" value="1"/>
</dbReference>
<comment type="subcellular location">
    <subcellularLocation>
        <location evidence="1">Cell membrane</location>
        <topology evidence="1">Multi-pass membrane protein</topology>
    </subcellularLocation>
</comment>
<name>A0A919RNU4_9ACTN</name>
<dbReference type="InterPro" id="IPR036259">
    <property type="entry name" value="MFS_trans_sf"/>
</dbReference>
<feature type="transmembrane region" description="Helical" evidence="5">
    <location>
        <begin position="47"/>
        <end position="64"/>
    </location>
</feature>
<evidence type="ECO:0000256" key="4">
    <source>
        <dbReference type="SAM" id="MobiDB-lite"/>
    </source>
</evidence>
<organism evidence="6 7">
    <name type="scientific">Sinosporangium siamense</name>
    <dbReference type="NCBI Taxonomy" id="1367973"/>
    <lineage>
        <taxon>Bacteria</taxon>
        <taxon>Bacillati</taxon>
        <taxon>Actinomycetota</taxon>
        <taxon>Actinomycetes</taxon>
        <taxon>Streptosporangiales</taxon>
        <taxon>Streptosporangiaceae</taxon>
        <taxon>Sinosporangium</taxon>
    </lineage>
</organism>
<feature type="transmembrane region" description="Helical" evidence="5">
    <location>
        <begin position="76"/>
        <end position="97"/>
    </location>
</feature>
<keyword evidence="7" id="KW-1185">Reference proteome</keyword>
<keyword evidence="3" id="KW-1003">Cell membrane</keyword>
<evidence type="ECO:0000313" key="6">
    <source>
        <dbReference type="EMBL" id="GII96998.1"/>
    </source>
</evidence>
<dbReference type="Proteomes" id="UP000606172">
    <property type="component" value="Unassembled WGS sequence"/>
</dbReference>
<evidence type="ECO:0000256" key="3">
    <source>
        <dbReference type="ARBA" id="ARBA00022475"/>
    </source>
</evidence>
<gene>
    <name evidence="6" type="ORF">Ssi02_72290</name>
</gene>
<evidence type="ECO:0000256" key="2">
    <source>
        <dbReference type="ARBA" id="ARBA00022448"/>
    </source>
</evidence>
<comment type="caution">
    <text evidence="6">The sequence shown here is derived from an EMBL/GenBank/DDBJ whole genome shotgun (WGS) entry which is preliminary data.</text>
</comment>
<keyword evidence="2" id="KW-0813">Transport</keyword>
<dbReference type="EMBL" id="BOOW01000053">
    <property type="protein sequence ID" value="GII96998.1"/>
    <property type="molecule type" value="Genomic_DNA"/>
</dbReference>
<dbReference type="PANTHER" id="PTHR43045:SF1">
    <property type="entry name" value="SHIKIMATE TRANSPORTER"/>
    <property type="match status" value="1"/>
</dbReference>
<evidence type="ECO:0000256" key="1">
    <source>
        <dbReference type="ARBA" id="ARBA00004651"/>
    </source>
</evidence>
<evidence type="ECO:0000256" key="5">
    <source>
        <dbReference type="SAM" id="Phobius"/>
    </source>
</evidence>
<evidence type="ECO:0000313" key="7">
    <source>
        <dbReference type="Proteomes" id="UP000606172"/>
    </source>
</evidence>
<keyword evidence="5" id="KW-0472">Membrane</keyword>
<keyword evidence="5" id="KW-0812">Transmembrane</keyword>
<proteinExistence type="predicted"/>
<protein>
    <submittedName>
        <fullName evidence="6">Uncharacterized protein</fullName>
    </submittedName>
</protein>
<dbReference type="GO" id="GO:0005886">
    <property type="term" value="C:plasma membrane"/>
    <property type="evidence" value="ECO:0007669"/>
    <property type="project" value="UniProtKB-SubCell"/>
</dbReference>
<feature type="transmembrane region" description="Helical" evidence="5">
    <location>
        <begin position="103"/>
        <end position="122"/>
    </location>
</feature>